<protein>
    <recommendedName>
        <fullName evidence="3">Smu12A</fullName>
    </recommendedName>
</protein>
<dbReference type="RefSeq" id="WP_220163319.1">
    <property type="nucleotide sequence ID" value="NZ_JAIBOA010000002.1"/>
</dbReference>
<gene>
    <name evidence="1" type="ORF">K1Y72_04035</name>
</gene>
<dbReference type="EMBL" id="JAIBOA010000002">
    <property type="protein sequence ID" value="MBW8481529.1"/>
    <property type="molecule type" value="Genomic_DNA"/>
</dbReference>
<organism evidence="1 2">
    <name type="scientific">Actinomadura parmotrematis</name>
    <dbReference type="NCBI Taxonomy" id="2864039"/>
    <lineage>
        <taxon>Bacteria</taxon>
        <taxon>Bacillati</taxon>
        <taxon>Actinomycetota</taxon>
        <taxon>Actinomycetes</taxon>
        <taxon>Streptosporangiales</taxon>
        <taxon>Thermomonosporaceae</taxon>
        <taxon>Actinomadura</taxon>
    </lineage>
</organism>
<comment type="caution">
    <text evidence="1">The sequence shown here is derived from an EMBL/GenBank/DDBJ whole genome shotgun (WGS) entry which is preliminary data.</text>
</comment>
<proteinExistence type="predicted"/>
<dbReference type="Proteomes" id="UP000774570">
    <property type="component" value="Unassembled WGS sequence"/>
</dbReference>
<keyword evidence="2" id="KW-1185">Reference proteome</keyword>
<sequence>MTTQEGAEQLRGWFAERLPDGWFAGEPEITLDREEVAVVGRLAEPDGADGLPEGERAGRAEGRIARFRESTRDQRVAIAREAEHRFGHKVSWGAACGDVREMFTTLSVPVMTRLRQPERRVLDTLVEAGVARSRSDALAWCVRLVGKNTDAWLGELRAALEHVERARASGPTA</sequence>
<evidence type="ECO:0000313" key="2">
    <source>
        <dbReference type="Proteomes" id="UP000774570"/>
    </source>
</evidence>
<name>A0ABS7FMC8_9ACTN</name>
<reference evidence="1 2" key="1">
    <citation type="submission" date="2021-07" db="EMBL/GenBank/DDBJ databases">
        <title>Actinomadura sp. PM05-2 isolated from lichen.</title>
        <authorList>
            <person name="Somphong A."/>
            <person name="Phongsopitanun W."/>
            <person name="Tanasupawat S."/>
            <person name="Peongsungnone V."/>
        </authorList>
    </citation>
    <scope>NUCLEOTIDE SEQUENCE [LARGE SCALE GENOMIC DNA]</scope>
    <source>
        <strain evidence="1 2">PM05-2</strain>
    </source>
</reference>
<evidence type="ECO:0000313" key="1">
    <source>
        <dbReference type="EMBL" id="MBW8481529.1"/>
    </source>
</evidence>
<evidence type="ECO:0008006" key="3">
    <source>
        <dbReference type="Google" id="ProtNLM"/>
    </source>
</evidence>
<accession>A0ABS7FMC8</accession>